<dbReference type="AlphaFoldDB" id="A0A804U9S2"/>
<protein>
    <submittedName>
        <fullName evidence="1">Uncharacterized protein</fullName>
    </submittedName>
</protein>
<dbReference type="Gramene" id="Zm00001eb261180_T001">
    <property type="protein sequence ID" value="Zm00001eb261180_P001"/>
    <property type="gene ID" value="Zm00001eb261180"/>
</dbReference>
<dbReference type="PANTHER" id="PTHR33070">
    <property type="entry name" value="OS06G0725500 PROTEIN"/>
    <property type="match status" value="1"/>
</dbReference>
<sequence length="163" mass="17883">MQSLKAAVSSPSATIRTMVDGLSKLGSIYDRIDAPTLLQSTSSQRESSSTPSFSARESFVELKVSVQDMQLALKRGDGADLRTWVQCYTRLVKKAQKMFKKANRKTASDVEGCRAIDLVAEAREVAVSILESTLHLLSKQIVLPSSSMWSLVSKSSFHKKSLV</sequence>
<evidence type="ECO:0000313" key="2">
    <source>
        <dbReference type="Proteomes" id="UP000007305"/>
    </source>
</evidence>
<reference evidence="1" key="3">
    <citation type="submission" date="2021-05" db="UniProtKB">
        <authorList>
            <consortium name="EnsemblPlants"/>
        </authorList>
    </citation>
    <scope>IDENTIFICATION</scope>
    <source>
        <strain evidence="1">cv. B73</strain>
    </source>
</reference>
<evidence type="ECO:0000313" key="1">
    <source>
        <dbReference type="EnsemblPlants" id="Zm00001eb261180_P001"/>
    </source>
</evidence>
<dbReference type="PANTHER" id="PTHR33070:SF107">
    <property type="entry name" value="DUF241 DOMAIN-CONTAINING PROTEIN"/>
    <property type="match status" value="1"/>
</dbReference>
<accession>A0A804U9S2</accession>
<dbReference type="InterPro" id="IPR004320">
    <property type="entry name" value="BPS1_pln"/>
</dbReference>
<dbReference type="Proteomes" id="UP000007305">
    <property type="component" value="Chromosome 6"/>
</dbReference>
<reference evidence="2" key="1">
    <citation type="journal article" date="2009" name="Science">
        <title>The B73 maize genome: complexity, diversity, and dynamics.</title>
        <authorList>
            <person name="Schnable P.S."/>
            <person name="Ware D."/>
            <person name="Fulton R.S."/>
            <person name="Stein J.C."/>
            <person name="Wei F."/>
            <person name="Pasternak S."/>
            <person name="Liang C."/>
            <person name="Zhang J."/>
            <person name="Fulton L."/>
            <person name="Graves T.A."/>
            <person name="Minx P."/>
            <person name="Reily A.D."/>
            <person name="Courtney L."/>
            <person name="Kruchowski S.S."/>
            <person name="Tomlinson C."/>
            <person name="Strong C."/>
            <person name="Delehaunty K."/>
            <person name="Fronick C."/>
            <person name="Courtney B."/>
            <person name="Rock S.M."/>
            <person name="Belter E."/>
            <person name="Du F."/>
            <person name="Kim K."/>
            <person name="Abbott R.M."/>
            <person name="Cotton M."/>
            <person name="Levy A."/>
            <person name="Marchetto P."/>
            <person name="Ochoa K."/>
            <person name="Jackson S.M."/>
            <person name="Gillam B."/>
            <person name="Chen W."/>
            <person name="Yan L."/>
            <person name="Higginbotham J."/>
            <person name="Cardenas M."/>
            <person name="Waligorski J."/>
            <person name="Applebaum E."/>
            <person name="Phelps L."/>
            <person name="Falcone J."/>
            <person name="Kanchi K."/>
            <person name="Thane T."/>
            <person name="Scimone A."/>
            <person name="Thane N."/>
            <person name="Henke J."/>
            <person name="Wang T."/>
            <person name="Ruppert J."/>
            <person name="Shah N."/>
            <person name="Rotter K."/>
            <person name="Hodges J."/>
            <person name="Ingenthron E."/>
            <person name="Cordes M."/>
            <person name="Kohlberg S."/>
            <person name="Sgro J."/>
            <person name="Delgado B."/>
            <person name="Mead K."/>
            <person name="Chinwalla A."/>
            <person name="Leonard S."/>
            <person name="Crouse K."/>
            <person name="Collura K."/>
            <person name="Kudrna D."/>
            <person name="Currie J."/>
            <person name="He R."/>
            <person name="Angelova A."/>
            <person name="Rajasekar S."/>
            <person name="Mueller T."/>
            <person name="Lomeli R."/>
            <person name="Scara G."/>
            <person name="Ko A."/>
            <person name="Delaney K."/>
            <person name="Wissotski M."/>
            <person name="Lopez G."/>
            <person name="Campos D."/>
            <person name="Braidotti M."/>
            <person name="Ashley E."/>
            <person name="Golser W."/>
            <person name="Kim H."/>
            <person name="Lee S."/>
            <person name="Lin J."/>
            <person name="Dujmic Z."/>
            <person name="Kim W."/>
            <person name="Talag J."/>
            <person name="Zuccolo A."/>
            <person name="Fan C."/>
            <person name="Sebastian A."/>
            <person name="Kramer M."/>
            <person name="Spiegel L."/>
            <person name="Nascimento L."/>
            <person name="Zutavern T."/>
            <person name="Miller B."/>
            <person name="Ambroise C."/>
            <person name="Muller S."/>
            <person name="Spooner W."/>
            <person name="Narechania A."/>
            <person name="Ren L."/>
            <person name="Wei S."/>
            <person name="Kumari S."/>
            <person name="Faga B."/>
            <person name="Levy M.J."/>
            <person name="McMahan L."/>
            <person name="Van Buren P."/>
            <person name="Vaughn M.W."/>
            <person name="Ying K."/>
            <person name="Yeh C.-T."/>
            <person name="Emrich S.J."/>
            <person name="Jia Y."/>
            <person name="Kalyanaraman A."/>
            <person name="Hsia A.-P."/>
            <person name="Barbazuk W.B."/>
            <person name="Baucom R.S."/>
            <person name="Brutnell T.P."/>
            <person name="Carpita N.C."/>
            <person name="Chaparro C."/>
            <person name="Chia J.-M."/>
            <person name="Deragon J.-M."/>
            <person name="Estill J.C."/>
            <person name="Fu Y."/>
            <person name="Jeddeloh J.A."/>
            <person name="Han Y."/>
            <person name="Lee H."/>
            <person name="Li P."/>
            <person name="Lisch D.R."/>
            <person name="Liu S."/>
            <person name="Liu Z."/>
            <person name="Nagel D.H."/>
            <person name="McCann M.C."/>
            <person name="SanMiguel P."/>
            <person name="Myers A.M."/>
            <person name="Nettleton D."/>
            <person name="Nguyen J."/>
            <person name="Penning B.W."/>
            <person name="Ponnala L."/>
            <person name="Schneider K.L."/>
            <person name="Schwartz D.C."/>
            <person name="Sharma A."/>
            <person name="Soderlund C."/>
            <person name="Springer N.M."/>
            <person name="Sun Q."/>
            <person name="Wang H."/>
            <person name="Waterman M."/>
            <person name="Westerman R."/>
            <person name="Wolfgruber T.K."/>
            <person name="Yang L."/>
            <person name="Yu Y."/>
            <person name="Zhang L."/>
            <person name="Zhou S."/>
            <person name="Zhu Q."/>
            <person name="Bennetzen J.L."/>
            <person name="Dawe R.K."/>
            <person name="Jiang J."/>
            <person name="Jiang N."/>
            <person name="Presting G.G."/>
            <person name="Wessler S.R."/>
            <person name="Aluru S."/>
            <person name="Martienssen R.A."/>
            <person name="Clifton S.W."/>
            <person name="McCombie W.R."/>
            <person name="Wing R.A."/>
            <person name="Wilson R.K."/>
        </authorList>
    </citation>
    <scope>NUCLEOTIDE SEQUENCE [LARGE SCALE GENOMIC DNA]</scope>
    <source>
        <strain evidence="2">cv. B73</strain>
    </source>
</reference>
<organism evidence="1 2">
    <name type="scientific">Zea mays</name>
    <name type="common">Maize</name>
    <dbReference type="NCBI Taxonomy" id="4577"/>
    <lineage>
        <taxon>Eukaryota</taxon>
        <taxon>Viridiplantae</taxon>
        <taxon>Streptophyta</taxon>
        <taxon>Embryophyta</taxon>
        <taxon>Tracheophyta</taxon>
        <taxon>Spermatophyta</taxon>
        <taxon>Magnoliopsida</taxon>
        <taxon>Liliopsida</taxon>
        <taxon>Poales</taxon>
        <taxon>Poaceae</taxon>
        <taxon>PACMAD clade</taxon>
        <taxon>Panicoideae</taxon>
        <taxon>Andropogonodae</taxon>
        <taxon>Andropogoneae</taxon>
        <taxon>Tripsacinae</taxon>
        <taxon>Zea</taxon>
    </lineage>
</organism>
<dbReference type="EnsemblPlants" id="Zm00001eb261180_T001">
    <property type="protein sequence ID" value="Zm00001eb261180_P001"/>
    <property type="gene ID" value="Zm00001eb261180"/>
</dbReference>
<dbReference type="Pfam" id="PF03087">
    <property type="entry name" value="BPS1"/>
    <property type="match status" value="1"/>
</dbReference>
<keyword evidence="2" id="KW-1185">Reference proteome</keyword>
<reference evidence="1" key="2">
    <citation type="submission" date="2019-07" db="EMBL/GenBank/DDBJ databases">
        <authorList>
            <person name="Seetharam A."/>
            <person name="Woodhouse M."/>
            <person name="Cannon E."/>
        </authorList>
    </citation>
    <scope>NUCLEOTIDE SEQUENCE [LARGE SCALE GENOMIC DNA]</scope>
    <source>
        <strain evidence="1">cv. B73</strain>
    </source>
</reference>
<dbReference type="GO" id="GO:0048367">
    <property type="term" value="P:shoot system development"/>
    <property type="evidence" value="ECO:0007669"/>
    <property type="project" value="InterPro"/>
</dbReference>
<name>A0A804U9S2_MAIZE</name>
<proteinExistence type="predicted"/>
<dbReference type="GO" id="GO:0048364">
    <property type="term" value="P:root development"/>
    <property type="evidence" value="ECO:0007669"/>
    <property type="project" value="InterPro"/>
</dbReference>
<dbReference type="InParanoid" id="A0A804U9S2"/>